<dbReference type="SFLD" id="SFLDG01066">
    <property type="entry name" value="organic_radical-activating_enz"/>
    <property type="match status" value="1"/>
</dbReference>
<evidence type="ECO:0000259" key="10">
    <source>
        <dbReference type="PROSITE" id="PS51918"/>
    </source>
</evidence>
<keyword evidence="3" id="KW-0004">4Fe-4S</keyword>
<accession>A0A2V4DR19</accession>
<dbReference type="PROSITE" id="PS01087">
    <property type="entry name" value="RADICAL_ACTIVATING"/>
    <property type="match status" value="1"/>
</dbReference>
<dbReference type="GO" id="GO:0016491">
    <property type="term" value="F:oxidoreductase activity"/>
    <property type="evidence" value="ECO:0007669"/>
    <property type="project" value="UniProtKB-KW"/>
</dbReference>
<sequence length="290" mass="33055">MNKSWAIVNKLLPFSCVDGPGNRLVIFLQGCNFKCLNCHNPYTISRCKNCGDCVTTCPHQALTFINNKVIWQSSNCQQCDTCINTCSYQSTPMTYNYNVEDILLEIRKYLPFLNGITISGGEATLQLPFIEKLFRAIKQADDLKHLTCFIDSNGYLAETGWQKVEKVMDGAMIDLKAWDTQVHKKLTGRDNDRVKQTIEYLAKIEKLYEVRFLVIPEHTDLQNSAKQLANFLIRLNPQPQIKVRINAFHNHGVHGIAKTWPAATQQQIESFAAKLKHYGLQNIILPSVYL</sequence>
<dbReference type="SFLD" id="SFLDS00029">
    <property type="entry name" value="Radical_SAM"/>
    <property type="match status" value="1"/>
</dbReference>
<dbReference type="OrthoDB" id="9782387at2"/>
<dbReference type="InterPro" id="IPR001989">
    <property type="entry name" value="Radical_activat_CS"/>
</dbReference>
<evidence type="ECO:0000313" key="11">
    <source>
        <dbReference type="EMBL" id="PXY90456.1"/>
    </source>
</evidence>
<evidence type="ECO:0000256" key="7">
    <source>
        <dbReference type="ARBA" id="ARBA00023004"/>
    </source>
</evidence>
<dbReference type="InterPro" id="IPR017900">
    <property type="entry name" value="4Fe4S_Fe_S_CS"/>
</dbReference>
<proteinExistence type="inferred from homology"/>
<dbReference type="PANTHER" id="PTHR30352">
    <property type="entry name" value="PYRUVATE FORMATE-LYASE-ACTIVATING ENZYME"/>
    <property type="match status" value="1"/>
</dbReference>
<feature type="domain" description="Radical SAM core" evidence="10">
    <location>
        <begin position="17"/>
        <end position="290"/>
    </location>
</feature>
<keyword evidence="12" id="KW-1185">Reference proteome</keyword>
<evidence type="ECO:0000256" key="4">
    <source>
        <dbReference type="ARBA" id="ARBA00022691"/>
    </source>
</evidence>
<dbReference type="InterPro" id="IPR007197">
    <property type="entry name" value="rSAM"/>
</dbReference>
<dbReference type="InterPro" id="IPR040074">
    <property type="entry name" value="BssD/PflA/YjjW"/>
</dbReference>
<dbReference type="Gene3D" id="3.20.20.70">
    <property type="entry name" value="Aldolase class I"/>
    <property type="match status" value="1"/>
</dbReference>
<protein>
    <submittedName>
        <fullName evidence="11">YjjW family glycine radical enzyme activase</fullName>
    </submittedName>
</protein>
<dbReference type="SFLD" id="SFLDF00392">
    <property type="entry name" value="YjjI_activase"/>
    <property type="match status" value="1"/>
</dbReference>
<dbReference type="InterPro" id="IPR013785">
    <property type="entry name" value="Aldolase_TIM"/>
</dbReference>
<evidence type="ECO:0000259" key="9">
    <source>
        <dbReference type="PROSITE" id="PS51379"/>
    </source>
</evidence>
<dbReference type="NCBIfam" id="TIGR04041">
    <property type="entry name" value="activase_YjjW"/>
    <property type="match status" value="1"/>
</dbReference>
<dbReference type="InterPro" id="IPR012839">
    <property type="entry name" value="Organic_radical_activase"/>
</dbReference>
<evidence type="ECO:0000256" key="5">
    <source>
        <dbReference type="ARBA" id="ARBA00022723"/>
    </source>
</evidence>
<dbReference type="Proteomes" id="UP000247673">
    <property type="component" value="Unassembled WGS sequence"/>
</dbReference>
<dbReference type="GO" id="GO:0051539">
    <property type="term" value="F:4 iron, 4 sulfur cluster binding"/>
    <property type="evidence" value="ECO:0007669"/>
    <property type="project" value="UniProtKB-KW"/>
</dbReference>
<dbReference type="InterPro" id="IPR023912">
    <property type="entry name" value="YjjW_bact"/>
</dbReference>
<keyword evidence="4" id="KW-0949">S-adenosyl-L-methionine</keyword>
<dbReference type="Pfam" id="PF04055">
    <property type="entry name" value="Radical_SAM"/>
    <property type="match status" value="1"/>
</dbReference>
<dbReference type="RefSeq" id="WP_110448270.1">
    <property type="nucleotide sequence ID" value="NZ_CP132381.1"/>
</dbReference>
<dbReference type="CDD" id="cd01335">
    <property type="entry name" value="Radical_SAM"/>
    <property type="match status" value="1"/>
</dbReference>
<dbReference type="SFLD" id="SFLDG01118">
    <property type="entry name" value="activating_enzymes__group_2"/>
    <property type="match status" value="1"/>
</dbReference>
<dbReference type="PIRSF" id="PIRSF000371">
    <property type="entry name" value="PFL_act_enz"/>
    <property type="match status" value="1"/>
</dbReference>
<dbReference type="PANTHER" id="PTHR30352:SF13">
    <property type="entry name" value="GLYCYL-RADICAL ENZYME ACTIVATING ENZYME YJJW-RELATED"/>
    <property type="match status" value="1"/>
</dbReference>
<keyword evidence="5" id="KW-0479">Metal-binding</keyword>
<dbReference type="AlphaFoldDB" id="A0A2V4DR19"/>
<gene>
    <name evidence="11" type="primary">yjjW</name>
    <name evidence="11" type="ORF">DKK78_08665</name>
</gene>
<dbReference type="PROSITE" id="PS51918">
    <property type="entry name" value="RADICAL_SAM"/>
    <property type="match status" value="1"/>
</dbReference>
<dbReference type="SUPFAM" id="SSF102114">
    <property type="entry name" value="Radical SAM enzymes"/>
    <property type="match status" value="1"/>
</dbReference>
<dbReference type="PROSITE" id="PS51379">
    <property type="entry name" value="4FE4S_FER_2"/>
    <property type="match status" value="1"/>
</dbReference>
<evidence type="ECO:0000256" key="8">
    <source>
        <dbReference type="ARBA" id="ARBA00023014"/>
    </source>
</evidence>
<evidence type="ECO:0000313" key="12">
    <source>
        <dbReference type="Proteomes" id="UP000247673"/>
    </source>
</evidence>
<evidence type="ECO:0000256" key="6">
    <source>
        <dbReference type="ARBA" id="ARBA00023002"/>
    </source>
</evidence>
<comment type="cofactor">
    <cofactor evidence="1">
        <name>[4Fe-4S] cluster</name>
        <dbReference type="ChEBI" id="CHEBI:49883"/>
    </cofactor>
</comment>
<dbReference type="GO" id="GO:0046872">
    <property type="term" value="F:metal ion binding"/>
    <property type="evidence" value="ECO:0007669"/>
    <property type="project" value="UniProtKB-KW"/>
</dbReference>
<keyword evidence="7" id="KW-0408">Iron</keyword>
<evidence type="ECO:0000256" key="3">
    <source>
        <dbReference type="ARBA" id="ARBA00022485"/>
    </source>
</evidence>
<dbReference type="InterPro" id="IPR017896">
    <property type="entry name" value="4Fe4S_Fe-S-bd"/>
</dbReference>
<dbReference type="InterPro" id="IPR034457">
    <property type="entry name" value="Organic_radical-activating"/>
</dbReference>
<evidence type="ECO:0000256" key="2">
    <source>
        <dbReference type="ARBA" id="ARBA00009777"/>
    </source>
</evidence>
<evidence type="ECO:0000256" key="1">
    <source>
        <dbReference type="ARBA" id="ARBA00001966"/>
    </source>
</evidence>
<comment type="similarity">
    <text evidence="2">Belongs to the organic radical-activating enzymes family.</text>
</comment>
<dbReference type="PROSITE" id="PS00198">
    <property type="entry name" value="4FE4S_FER_1"/>
    <property type="match status" value="1"/>
</dbReference>
<keyword evidence="8" id="KW-0411">Iron-sulfur</keyword>
<dbReference type="InterPro" id="IPR058240">
    <property type="entry name" value="rSAM_sf"/>
</dbReference>
<dbReference type="SUPFAM" id="SSF54862">
    <property type="entry name" value="4Fe-4S ferredoxins"/>
    <property type="match status" value="1"/>
</dbReference>
<comment type="caution">
    <text evidence="11">The sequence shown here is derived from an EMBL/GenBank/DDBJ whole genome shotgun (WGS) entry which is preliminary data.</text>
</comment>
<dbReference type="Gene3D" id="3.30.70.20">
    <property type="match status" value="1"/>
</dbReference>
<dbReference type="EMBL" id="QGLO01000006">
    <property type="protein sequence ID" value="PXY90456.1"/>
    <property type="molecule type" value="Genomic_DNA"/>
</dbReference>
<name>A0A2V4DR19_9GAMM</name>
<reference evidence="11 12" key="1">
    <citation type="submission" date="2018-05" db="EMBL/GenBank/DDBJ databases">
        <title>Reference genomes for bee gut microbiota database.</title>
        <authorList>
            <person name="Ellegaard K.M."/>
        </authorList>
    </citation>
    <scope>NUCLEOTIDE SEQUENCE [LARGE SCALE GENOMIC DNA]</scope>
    <source>
        <strain evidence="11 12">ESL0172</strain>
    </source>
</reference>
<keyword evidence="6" id="KW-0560">Oxidoreductase</keyword>
<feature type="domain" description="4Fe-4S ferredoxin-type" evidence="9">
    <location>
        <begin position="39"/>
        <end position="67"/>
    </location>
</feature>
<organism evidence="11 12">
    <name type="scientific">Gilliamella apis</name>
    <dbReference type="NCBI Taxonomy" id="1970738"/>
    <lineage>
        <taxon>Bacteria</taxon>
        <taxon>Pseudomonadati</taxon>
        <taxon>Pseudomonadota</taxon>
        <taxon>Gammaproteobacteria</taxon>
        <taxon>Orbales</taxon>
        <taxon>Orbaceae</taxon>
        <taxon>Gilliamella</taxon>
    </lineage>
</organism>